<name>A0A7X3K1D5_9BACL</name>
<proteinExistence type="predicted"/>
<comment type="caution">
    <text evidence="2">The sequence shown here is derived from an EMBL/GenBank/DDBJ whole genome shotgun (WGS) entry which is preliminary data.</text>
</comment>
<gene>
    <name evidence="2" type="ORF">EDM21_21900</name>
</gene>
<evidence type="ECO:0000313" key="3">
    <source>
        <dbReference type="Proteomes" id="UP000490800"/>
    </source>
</evidence>
<accession>A0A7X3K1D5</accession>
<dbReference type="RefSeq" id="WP_157338566.1">
    <property type="nucleotide sequence ID" value="NZ_RHLK01000018.1"/>
</dbReference>
<evidence type="ECO:0000256" key="1">
    <source>
        <dbReference type="SAM" id="MobiDB-lite"/>
    </source>
</evidence>
<evidence type="ECO:0000313" key="2">
    <source>
        <dbReference type="EMBL" id="MVP02138.1"/>
    </source>
</evidence>
<dbReference type="OrthoDB" id="2450266at2"/>
<keyword evidence="3" id="KW-1185">Reference proteome</keyword>
<dbReference type="EMBL" id="RHLK01000018">
    <property type="protein sequence ID" value="MVP02138.1"/>
    <property type="molecule type" value="Genomic_DNA"/>
</dbReference>
<sequence length="136" mass="15150">MGKRKEIVAGQMLGIRTSNQEDSIVIDWYNNQGNLSDAIRYLVEQEIRQHGLRNLQNFIPSKRPPIVPGNPSEAVSFVQAIIQPTSSVQKIEEPEKIESALKVSPLQIAPQPTKSEEKIEDSLQPFAGIDGDTEGW</sequence>
<organism evidence="2 3">
    <name type="scientific">Paenibacillus lutrae</name>
    <dbReference type="NCBI Taxonomy" id="2078573"/>
    <lineage>
        <taxon>Bacteria</taxon>
        <taxon>Bacillati</taxon>
        <taxon>Bacillota</taxon>
        <taxon>Bacilli</taxon>
        <taxon>Bacillales</taxon>
        <taxon>Paenibacillaceae</taxon>
        <taxon>Paenibacillus</taxon>
    </lineage>
</organism>
<dbReference type="AlphaFoldDB" id="A0A7X3K1D5"/>
<feature type="region of interest" description="Disordered" evidence="1">
    <location>
        <begin position="108"/>
        <end position="136"/>
    </location>
</feature>
<dbReference type="Proteomes" id="UP000490800">
    <property type="component" value="Unassembled WGS sequence"/>
</dbReference>
<reference evidence="2 3" key="1">
    <citation type="journal article" date="2019" name="Microorganisms">
        <title>Paenibacillus lutrae sp. nov., A Chitinolytic Species Isolated from A River Otter in Castril Natural Park, Granada, Spain.</title>
        <authorList>
            <person name="Rodriguez M."/>
            <person name="Reina J.C."/>
            <person name="Bejar V."/>
            <person name="Llamas I."/>
        </authorList>
    </citation>
    <scope>NUCLEOTIDE SEQUENCE [LARGE SCALE GENOMIC DNA]</scope>
    <source>
        <strain evidence="2 3">N10</strain>
    </source>
</reference>
<protein>
    <submittedName>
        <fullName evidence="2">Uncharacterized protein</fullName>
    </submittedName>
</protein>